<dbReference type="CDD" id="cd01347">
    <property type="entry name" value="ligand_gated_channel"/>
    <property type="match status" value="1"/>
</dbReference>
<dbReference type="Gene3D" id="2.40.170.20">
    <property type="entry name" value="TonB-dependent receptor, beta-barrel domain"/>
    <property type="match status" value="1"/>
</dbReference>
<keyword evidence="12 20" id="KW-0675">Receptor</keyword>
<keyword evidence="4 14" id="KW-1134">Transmembrane beta strand</keyword>
<evidence type="ECO:0000256" key="9">
    <source>
        <dbReference type="ARBA" id="ARBA00023065"/>
    </source>
</evidence>
<evidence type="ECO:0000256" key="15">
    <source>
        <dbReference type="PROSITE-ProRule" id="PRU10144"/>
    </source>
</evidence>
<evidence type="ECO:0000256" key="1">
    <source>
        <dbReference type="ARBA" id="ARBA00004571"/>
    </source>
</evidence>
<evidence type="ECO:0000256" key="8">
    <source>
        <dbReference type="ARBA" id="ARBA00023004"/>
    </source>
</evidence>
<evidence type="ECO:0000256" key="2">
    <source>
        <dbReference type="ARBA" id="ARBA00009810"/>
    </source>
</evidence>
<keyword evidence="5" id="KW-0410">Iron transport</keyword>
<evidence type="ECO:0000256" key="14">
    <source>
        <dbReference type="PROSITE-ProRule" id="PRU01360"/>
    </source>
</evidence>
<dbReference type="EMBL" id="LOHG01000036">
    <property type="protein sequence ID" value="MCI8213005.1"/>
    <property type="molecule type" value="Genomic_DNA"/>
</dbReference>
<evidence type="ECO:0000256" key="5">
    <source>
        <dbReference type="ARBA" id="ARBA00022496"/>
    </source>
</evidence>
<evidence type="ECO:0000259" key="19">
    <source>
        <dbReference type="Pfam" id="PF07715"/>
    </source>
</evidence>
<comment type="subcellular location">
    <subcellularLocation>
        <location evidence="1 14">Cell outer membrane</location>
        <topology evidence="1 14">Multi-pass membrane protein</topology>
    </subcellularLocation>
</comment>
<proteinExistence type="inferred from homology"/>
<evidence type="ECO:0000313" key="20">
    <source>
        <dbReference type="EMBL" id="MCI8213005.1"/>
    </source>
</evidence>
<evidence type="ECO:0000256" key="10">
    <source>
        <dbReference type="ARBA" id="ARBA00023077"/>
    </source>
</evidence>
<evidence type="ECO:0000256" key="11">
    <source>
        <dbReference type="ARBA" id="ARBA00023136"/>
    </source>
</evidence>
<dbReference type="InterPro" id="IPR036942">
    <property type="entry name" value="Beta-barrel_TonB_sf"/>
</dbReference>
<dbReference type="Pfam" id="PF07715">
    <property type="entry name" value="Plug"/>
    <property type="match status" value="1"/>
</dbReference>
<dbReference type="InterPro" id="IPR010105">
    <property type="entry name" value="TonB_sidphr_rcpt"/>
</dbReference>
<evidence type="ECO:0000256" key="13">
    <source>
        <dbReference type="ARBA" id="ARBA00023237"/>
    </source>
</evidence>
<name>A0ABS9ZR14_9PSED</name>
<dbReference type="Pfam" id="PF00593">
    <property type="entry name" value="TonB_dep_Rec_b-barrel"/>
    <property type="match status" value="1"/>
</dbReference>
<accession>A0ABS9ZR14</accession>
<evidence type="ECO:0000256" key="7">
    <source>
        <dbReference type="ARBA" id="ARBA00022729"/>
    </source>
</evidence>
<dbReference type="Gene3D" id="2.170.130.10">
    <property type="entry name" value="TonB-dependent receptor, plug domain"/>
    <property type="match status" value="1"/>
</dbReference>
<protein>
    <submittedName>
        <fullName evidence="20">TonB-dependent receptor</fullName>
    </submittedName>
</protein>
<dbReference type="InterPro" id="IPR037066">
    <property type="entry name" value="Plug_dom_sf"/>
</dbReference>
<evidence type="ECO:0000256" key="6">
    <source>
        <dbReference type="ARBA" id="ARBA00022692"/>
    </source>
</evidence>
<dbReference type="PROSITE" id="PS01156">
    <property type="entry name" value="TONB_DEPENDENT_REC_2"/>
    <property type="match status" value="1"/>
</dbReference>
<sequence>MTIHFPQSSAPRAQSRSAFNPKYTALVIAMGLSALASQTVFADDTVELGAVNIEDSSLPTGDAAEQLGYTVKSTTSSTGMKLTPRQTPQSVTTITHEQMADQQITSLEDALETAPGVTMSKSEVGGRTDYRARGYSITNWKVDGLQFQGGSDFSGGGSALNMDMYERIDIVRGANGLLGGIGDPSATVNLIRKRPGTEFGGSAYATYGSWDKRRLGADLNLPLSEDGRLRSRFVVTQQDANSFRDNQSDRSRAALANFEFDLSDATTIGAGYQYEYAKVVGGGWGANIPIWYGDGSKTNLPRSTNVVPSWSFGEYITRTGFASLEHRFDNDWTLNVNAAQSTSEVLNHRGLAKVNSSGGGNYGGYWDQDGSGAVLNGLHSSTDTTQQSAQFDLIGPFQLFGRSHQAMFGYNDSRTVSWSPQYNCNLTSTTRTSATSTNCQFRANNGFPLSDWTNGVDDDFYMNAWKTGLHTKTTTRLQGMYAATRLSITDPLSVIVGARVSDYSATTISTAGARSSQQENGIVTPYMGAVYDLNDNYSLYASYTDIFSPQTSEDQGGSKIEPIRGQSYETGIKGEWFDGRLNGQAAYFRTRQDNKAVEDGGNLTPTGPQAYKAGSGVETDGIDLELAGALTPNWNVYGGYTYLHFRREDEGSRADPSHLFKASTTYRLSGLLDQLTIGTGVTAQTNIRTTSTPAGIPTNGVSRGPTDVNWSGYAIWNAMAKYAITDDTSLTLNANNLFDKHYYSRYGFYAGAIYGDPRSLSMTLSTAF</sequence>
<keyword evidence="7 17" id="KW-0732">Signal</keyword>
<keyword evidence="21" id="KW-1185">Reference proteome</keyword>
<feature type="chain" id="PRO_5047055670" evidence="17">
    <location>
        <begin position="43"/>
        <end position="768"/>
    </location>
</feature>
<dbReference type="PROSITE" id="PS52016">
    <property type="entry name" value="TONB_DEPENDENT_REC_3"/>
    <property type="match status" value="1"/>
</dbReference>
<comment type="caution">
    <text evidence="20">The sequence shown here is derived from an EMBL/GenBank/DDBJ whole genome shotgun (WGS) entry which is preliminary data.</text>
</comment>
<evidence type="ECO:0000256" key="12">
    <source>
        <dbReference type="ARBA" id="ARBA00023170"/>
    </source>
</evidence>
<evidence type="ECO:0000256" key="16">
    <source>
        <dbReference type="RuleBase" id="RU003357"/>
    </source>
</evidence>
<dbReference type="InterPro" id="IPR012910">
    <property type="entry name" value="Plug_dom"/>
</dbReference>
<dbReference type="InterPro" id="IPR039426">
    <property type="entry name" value="TonB-dep_rcpt-like"/>
</dbReference>
<keyword evidence="9" id="KW-0406">Ion transport</keyword>
<feature type="domain" description="TonB-dependent receptor-like beta-barrel" evidence="18">
    <location>
        <begin position="311"/>
        <end position="737"/>
    </location>
</feature>
<dbReference type="InterPro" id="IPR000531">
    <property type="entry name" value="Beta-barrel_TonB"/>
</dbReference>
<dbReference type="SUPFAM" id="SSF56935">
    <property type="entry name" value="Porins"/>
    <property type="match status" value="1"/>
</dbReference>
<comment type="similarity">
    <text evidence="2 14 16">Belongs to the TonB-dependent receptor family.</text>
</comment>
<keyword evidence="11 14" id="KW-0472">Membrane</keyword>
<evidence type="ECO:0000256" key="4">
    <source>
        <dbReference type="ARBA" id="ARBA00022452"/>
    </source>
</evidence>
<organism evidence="20 21">
    <name type="scientific">Pseudomonas maioricensis</name>
    <dbReference type="NCBI Taxonomy" id="1766623"/>
    <lineage>
        <taxon>Bacteria</taxon>
        <taxon>Pseudomonadati</taxon>
        <taxon>Pseudomonadota</taxon>
        <taxon>Gammaproteobacteria</taxon>
        <taxon>Pseudomonadales</taxon>
        <taxon>Pseudomonadaceae</taxon>
        <taxon>Pseudomonas</taxon>
    </lineage>
</organism>
<reference evidence="20 21" key="1">
    <citation type="submission" date="2015-12" db="EMBL/GenBank/DDBJ databases">
        <title>Phylogenomics in the description of a new species in the Pseudomonas syringae group.</title>
        <authorList>
            <person name="Busquets A."/>
            <person name="Gomila M."/>
            <person name="Beiki F."/>
            <person name="Rahimian H."/>
            <person name="Mulet M."/>
            <person name="Sanchez D."/>
            <person name="Garcia-Valdes E."/>
            <person name="Lalucat J."/>
        </authorList>
    </citation>
    <scope>NUCLEOTIDE SEQUENCE [LARGE SCALE GENOMIC DNA]</scope>
    <source>
        <strain evidence="20 21">S25</strain>
    </source>
</reference>
<evidence type="ECO:0000256" key="3">
    <source>
        <dbReference type="ARBA" id="ARBA00022448"/>
    </source>
</evidence>
<gene>
    <name evidence="20" type="ORF">AUC61_26060</name>
</gene>
<keyword evidence="13 14" id="KW-0998">Cell outer membrane</keyword>
<feature type="short sequence motif" description="TonB C-terminal box" evidence="15">
    <location>
        <begin position="751"/>
        <end position="768"/>
    </location>
</feature>
<keyword evidence="10 16" id="KW-0798">TonB box</keyword>
<keyword evidence="6 14" id="KW-0812">Transmembrane</keyword>
<evidence type="ECO:0000313" key="21">
    <source>
        <dbReference type="Proteomes" id="UP001320513"/>
    </source>
</evidence>
<feature type="domain" description="TonB-dependent receptor plug" evidence="19">
    <location>
        <begin position="84"/>
        <end position="185"/>
    </location>
</feature>
<feature type="signal peptide" evidence="17">
    <location>
        <begin position="1"/>
        <end position="42"/>
    </location>
</feature>
<keyword evidence="8" id="KW-0408">Iron</keyword>
<dbReference type="NCBIfam" id="TIGR01783">
    <property type="entry name" value="TonB-siderophor"/>
    <property type="match status" value="1"/>
</dbReference>
<dbReference type="PANTHER" id="PTHR32552:SF74">
    <property type="entry name" value="HYDROXAMATE SIDEROPHORE RECEPTOR FHUE"/>
    <property type="match status" value="1"/>
</dbReference>
<dbReference type="InterPro" id="IPR010917">
    <property type="entry name" value="TonB_rcpt_CS"/>
</dbReference>
<evidence type="ECO:0000256" key="17">
    <source>
        <dbReference type="SAM" id="SignalP"/>
    </source>
</evidence>
<dbReference type="Proteomes" id="UP001320513">
    <property type="component" value="Unassembled WGS sequence"/>
</dbReference>
<keyword evidence="3 14" id="KW-0813">Transport</keyword>
<evidence type="ECO:0000259" key="18">
    <source>
        <dbReference type="Pfam" id="PF00593"/>
    </source>
</evidence>
<dbReference type="PANTHER" id="PTHR32552">
    <property type="entry name" value="FERRICHROME IRON RECEPTOR-RELATED"/>
    <property type="match status" value="1"/>
</dbReference>